<name>A0AAD8H6W8_9APIA</name>
<organism evidence="12 13">
    <name type="scientific">Heracleum sosnowskyi</name>
    <dbReference type="NCBI Taxonomy" id="360622"/>
    <lineage>
        <taxon>Eukaryota</taxon>
        <taxon>Viridiplantae</taxon>
        <taxon>Streptophyta</taxon>
        <taxon>Embryophyta</taxon>
        <taxon>Tracheophyta</taxon>
        <taxon>Spermatophyta</taxon>
        <taxon>Magnoliopsida</taxon>
        <taxon>eudicotyledons</taxon>
        <taxon>Gunneridae</taxon>
        <taxon>Pentapetalae</taxon>
        <taxon>asterids</taxon>
        <taxon>campanulids</taxon>
        <taxon>Apiales</taxon>
        <taxon>Apiaceae</taxon>
        <taxon>Apioideae</taxon>
        <taxon>apioid superclade</taxon>
        <taxon>Tordylieae</taxon>
        <taxon>Tordyliinae</taxon>
        <taxon>Heracleum</taxon>
    </lineage>
</organism>
<dbReference type="SUPFAM" id="SSF57850">
    <property type="entry name" value="RING/U-box"/>
    <property type="match status" value="1"/>
</dbReference>
<feature type="domain" description="RING-type" evidence="10">
    <location>
        <begin position="38"/>
        <end position="85"/>
    </location>
</feature>
<keyword evidence="8" id="KW-0862">Zinc</keyword>
<reference evidence="12" key="2">
    <citation type="submission" date="2023-05" db="EMBL/GenBank/DDBJ databases">
        <authorList>
            <person name="Schelkunov M.I."/>
        </authorList>
    </citation>
    <scope>NUCLEOTIDE SEQUENCE</scope>
    <source>
        <strain evidence="12">Hsosn_3</strain>
        <tissue evidence="12">Leaf</tissue>
    </source>
</reference>
<keyword evidence="13" id="KW-1185">Reference proteome</keyword>
<comment type="caution">
    <text evidence="12">The sequence shown here is derived from an EMBL/GenBank/DDBJ whole genome shotgun (WGS) entry which is preliminary data.</text>
</comment>
<keyword evidence="3" id="KW-0808">Transferase</keyword>
<comment type="function">
    <text evidence="1">Might act as an E3 ubiquitin-protein ligase, or as part of E3 complex, which accepts ubiquitin from specific E2 ubiquitin-conjugating enzymes and then transfers it to substrates.</text>
</comment>
<dbReference type="GO" id="GO:0008270">
    <property type="term" value="F:zinc ion binding"/>
    <property type="evidence" value="ECO:0007669"/>
    <property type="project" value="UniProtKB-KW"/>
</dbReference>
<evidence type="ECO:0000256" key="5">
    <source>
        <dbReference type="ARBA" id="ARBA00022737"/>
    </source>
</evidence>
<dbReference type="InterPro" id="IPR013083">
    <property type="entry name" value="Znf_RING/FYVE/PHD"/>
</dbReference>
<evidence type="ECO:0000259" key="11">
    <source>
        <dbReference type="PROSITE" id="PS51873"/>
    </source>
</evidence>
<dbReference type="InterPro" id="IPR001841">
    <property type="entry name" value="Znf_RING"/>
</dbReference>
<dbReference type="EMBL" id="JAUIZM010000010">
    <property type="protein sequence ID" value="KAK1362347.1"/>
    <property type="molecule type" value="Genomic_DNA"/>
</dbReference>
<dbReference type="InterPro" id="IPR031127">
    <property type="entry name" value="E3_UB_ligase_RBR"/>
</dbReference>
<evidence type="ECO:0000259" key="10">
    <source>
        <dbReference type="PROSITE" id="PS50089"/>
    </source>
</evidence>
<dbReference type="GO" id="GO:0016567">
    <property type="term" value="P:protein ubiquitination"/>
    <property type="evidence" value="ECO:0007669"/>
    <property type="project" value="InterPro"/>
</dbReference>
<evidence type="ECO:0000256" key="9">
    <source>
        <dbReference type="PROSITE-ProRule" id="PRU00175"/>
    </source>
</evidence>
<dbReference type="Gene3D" id="3.30.40.10">
    <property type="entry name" value="Zinc/RING finger domain, C3HC4 (zinc finger)"/>
    <property type="match status" value="1"/>
</dbReference>
<evidence type="ECO:0000256" key="2">
    <source>
        <dbReference type="ARBA" id="ARBA00005884"/>
    </source>
</evidence>
<evidence type="ECO:0000313" key="12">
    <source>
        <dbReference type="EMBL" id="KAK1362347.1"/>
    </source>
</evidence>
<keyword evidence="5" id="KW-0677">Repeat</keyword>
<feature type="domain" description="RING-type" evidence="11">
    <location>
        <begin position="34"/>
        <end position="153"/>
    </location>
</feature>
<accession>A0AAD8H6W8</accession>
<dbReference type="AlphaFoldDB" id="A0AAD8H6W8"/>
<dbReference type="GO" id="GO:0004842">
    <property type="term" value="F:ubiquitin-protein transferase activity"/>
    <property type="evidence" value="ECO:0007669"/>
    <property type="project" value="InterPro"/>
</dbReference>
<reference evidence="12" key="1">
    <citation type="submission" date="2023-02" db="EMBL/GenBank/DDBJ databases">
        <title>Genome of toxic invasive species Heracleum sosnowskyi carries increased number of genes despite the absence of recent whole-genome duplications.</title>
        <authorList>
            <person name="Schelkunov M."/>
            <person name="Shtratnikova V."/>
            <person name="Makarenko M."/>
            <person name="Klepikova A."/>
            <person name="Omelchenko D."/>
            <person name="Novikova G."/>
            <person name="Obukhova E."/>
            <person name="Bogdanov V."/>
            <person name="Penin A."/>
            <person name="Logacheva M."/>
        </authorList>
    </citation>
    <scope>NUCLEOTIDE SEQUENCE</scope>
    <source>
        <strain evidence="12">Hsosn_3</strain>
        <tissue evidence="12">Leaf</tissue>
    </source>
</reference>
<dbReference type="PROSITE" id="PS51873">
    <property type="entry name" value="TRIAD"/>
    <property type="match status" value="1"/>
</dbReference>
<dbReference type="PANTHER" id="PTHR11685">
    <property type="entry name" value="RBR FAMILY RING FINGER AND IBR DOMAIN-CONTAINING"/>
    <property type="match status" value="1"/>
</dbReference>
<evidence type="ECO:0000256" key="6">
    <source>
        <dbReference type="ARBA" id="ARBA00022771"/>
    </source>
</evidence>
<keyword evidence="4" id="KW-0479">Metal-binding</keyword>
<dbReference type="PROSITE" id="PS50089">
    <property type="entry name" value="ZF_RING_2"/>
    <property type="match status" value="1"/>
</dbReference>
<evidence type="ECO:0000256" key="3">
    <source>
        <dbReference type="ARBA" id="ARBA00022679"/>
    </source>
</evidence>
<gene>
    <name evidence="12" type="ORF">POM88_046821</name>
</gene>
<dbReference type="Proteomes" id="UP001237642">
    <property type="component" value="Unassembled WGS sequence"/>
</dbReference>
<proteinExistence type="inferred from homology"/>
<evidence type="ECO:0000256" key="4">
    <source>
        <dbReference type="ARBA" id="ARBA00022723"/>
    </source>
</evidence>
<evidence type="ECO:0000313" key="13">
    <source>
        <dbReference type="Proteomes" id="UP001237642"/>
    </source>
</evidence>
<dbReference type="InterPro" id="IPR044066">
    <property type="entry name" value="TRIAD_supradom"/>
</dbReference>
<protein>
    <submittedName>
        <fullName evidence="12">Zinc finger, C6HC-type</fullName>
    </submittedName>
</protein>
<evidence type="ECO:0000256" key="7">
    <source>
        <dbReference type="ARBA" id="ARBA00022786"/>
    </source>
</evidence>
<evidence type="ECO:0000256" key="8">
    <source>
        <dbReference type="ARBA" id="ARBA00022833"/>
    </source>
</evidence>
<keyword evidence="6 9" id="KW-0863">Zinc-finger</keyword>
<evidence type="ECO:0000256" key="1">
    <source>
        <dbReference type="ARBA" id="ARBA00003976"/>
    </source>
</evidence>
<comment type="similarity">
    <text evidence="2">Belongs to the RBR family. Ariadne subfamily.</text>
</comment>
<keyword evidence="7" id="KW-0833">Ubl conjugation pathway</keyword>
<sequence>MGSRQQNLQVNMANFEQVNPDNSELVATKPGSSEAFTCEICIQPMSSAAKKFKKNDNCMHPFCNDCFAKYIQAKLEDSVAIIKCPALDCEQLLDPLLCPTIISAQLYCLGGSSLLLYERRYCPYQDSSALIINECGGSVSKTKCLNCKRFSFT</sequence>